<accession>A0A2P2P2E1</accession>
<protein>
    <submittedName>
        <fullName evidence="1">Uncharacterized protein</fullName>
    </submittedName>
</protein>
<dbReference type="EMBL" id="GGEC01068408">
    <property type="protein sequence ID" value="MBX48892.1"/>
    <property type="molecule type" value="Transcribed_RNA"/>
</dbReference>
<organism evidence="1">
    <name type="scientific">Rhizophora mucronata</name>
    <name type="common">Asiatic mangrove</name>
    <dbReference type="NCBI Taxonomy" id="61149"/>
    <lineage>
        <taxon>Eukaryota</taxon>
        <taxon>Viridiplantae</taxon>
        <taxon>Streptophyta</taxon>
        <taxon>Embryophyta</taxon>
        <taxon>Tracheophyta</taxon>
        <taxon>Spermatophyta</taxon>
        <taxon>Magnoliopsida</taxon>
        <taxon>eudicotyledons</taxon>
        <taxon>Gunneridae</taxon>
        <taxon>Pentapetalae</taxon>
        <taxon>rosids</taxon>
        <taxon>fabids</taxon>
        <taxon>Malpighiales</taxon>
        <taxon>Rhizophoraceae</taxon>
        <taxon>Rhizophora</taxon>
    </lineage>
</organism>
<name>A0A2P2P2E1_RHIMU</name>
<sequence length="47" mass="5308">MLAKILILLNYARHNSREIWVIHDRKSHSCAIMSKVLKPPGQSGHAS</sequence>
<proteinExistence type="predicted"/>
<dbReference type="AlphaFoldDB" id="A0A2P2P2E1"/>
<evidence type="ECO:0000313" key="1">
    <source>
        <dbReference type="EMBL" id="MBX48892.1"/>
    </source>
</evidence>
<reference evidence="1" key="1">
    <citation type="submission" date="2018-02" db="EMBL/GenBank/DDBJ databases">
        <title>Rhizophora mucronata_Transcriptome.</title>
        <authorList>
            <person name="Meera S.P."/>
            <person name="Sreeshan A."/>
            <person name="Augustine A."/>
        </authorList>
    </citation>
    <scope>NUCLEOTIDE SEQUENCE</scope>
    <source>
        <tissue evidence="1">Leaf</tissue>
    </source>
</reference>